<dbReference type="eggNOG" id="ENOG5031RYH">
    <property type="taxonomic scope" value="Bacteria"/>
</dbReference>
<accession>N9LCW5</accession>
<reference evidence="1 2" key="1">
    <citation type="submission" date="2013-02" db="EMBL/GenBank/DDBJ databases">
        <title>The Genome Sequence of Acinetobacter sp. ANC 4105.</title>
        <authorList>
            <consortium name="The Broad Institute Genome Sequencing Platform"/>
            <consortium name="The Broad Institute Genome Sequencing Center for Infectious Disease"/>
            <person name="Cerqueira G."/>
            <person name="Feldgarden M."/>
            <person name="Courvalin P."/>
            <person name="Perichon B."/>
            <person name="Grillot-Courvalin C."/>
            <person name="Clermont D."/>
            <person name="Rocha E."/>
            <person name="Yoon E.-J."/>
            <person name="Nemec A."/>
            <person name="Walker B."/>
            <person name="Young S.K."/>
            <person name="Zeng Q."/>
            <person name="Gargeya S."/>
            <person name="Fitzgerald M."/>
            <person name="Haas B."/>
            <person name="Abouelleil A."/>
            <person name="Alvarado L."/>
            <person name="Arachchi H.M."/>
            <person name="Berlin A.M."/>
            <person name="Chapman S.B."/>
            <person name="Dewar J."/>
            <person name="Goldberg J."/>
            <person name="Griggs A."/>
            <person name="Gujja S."/>
            <person name="Hansen M."/>
            <person name="Howarth C."/>
            <person name="Imamovic A."/>
            <person name="Larimer J."/>
            <person name="McCowan C."/>
            <person name="Murphy C."/>
            <person name="Neiman D."/>
            <person name="Pearson M."/>
            <person name="Priest M."/>
            <person name="Roberts A."/>
            <person name="Saif S."/>
            <person name="Shea T."/>
            <person name="Sisk P."/>
            <person name="Sykes S."/>
            <person name="Wortman J."/>
            <person name="Nusbaum C."/>
            <person name="Birren B."/>
        </authorList>
    </citation>
    <scope>NUCLEOTIDE SEQUENCE [LARGE SCALE GENOMIC DNA]</scope>
    <source>
        <strain evidence="1 2">ANC 4105</strain>
    </source>
</reference>
<keyword evidence="2" id="KW-1185">Reference proteome</keyword>
<dbReference type="HOGENOM" id="CLU_168742_0_0_6"/>
<evidence type="ECO:0000313" key="2">
    <source>
        <dbReference type="Proteomes" id="UP000013261"/>
    </source>
</evidence>
<proteinExistence type="predicted"/>
<evidence type="ECO:0000313" key="1">
    <source>
        <dbReference type="EMBL" id="ENW94097.1"/>
    </source>
</evidence>
<dbReference type="Proteomes" id="UP000013261">
    <property type="component" value="Unassembled WGS sequence"/>
</dbReference>
<protein>
    <submittedName>
        <fullName evidence="1">Uncharacterized protein</fullName>
    </submittedName>
</protein>
<organism evidence="1 2">
    <name type="scientific">Acinetobacter dispersus</name>
    <dbReference type="NCBI Taxonomy" id="70348"/>
    <lineage>
        <taxon>Bacteria</taxon>
        <taxon>Pseudomonadati</taxon>
        <taxon>Pseudomonadota</taxon>
        <taxon>Gammaproteobacteria</taxon>
        <taxon>Moraxellales</taxon>
        <taxon>Moraxellaceae</taxon>
        <taxon>Acinetobacter</taxon>
    </lineage>
</organism>
<comment type="caution">
    <text evidence="1">The sequence shown here is derived from an EMBL/GenBank/DDBJ whole genome shotgun (WGS) entry which is preliminary data.</text>
</comment>
<dbReference type="AlphaFoldDB" id="N9LCW5"/>
<dbReference type="RefSeq" id="WP_005185742.1">
    <property type="nucleotide sequence ID" value="NZ_KB850049.1"/>
</dbReference>
<sequence length="89" mass="9298">MNITCPCCYSDNVSRVTVRSKSTNTYGSMAGVGIGTMISKSLPTSMSPLLGGLVGVVVGGLIDSLTQPSQPVATPSPYFHCNICQHSFQ</sequence>
<gene>
    <name evidence="1" type="ORF">F904_01012</name>
</gene>
<dbReference type="EMBL" id="APRL01000010">
    <property type="protein sequence ID" value="ENW94097.1"/>
    <property type="molecule type" value="Genomic_DNA"/>
</dbReference>
<name>N9LCW5_9GAMM</name>
<dbReference type="OrthoDB" id="6700827at2"/>